<dbReference type="Pfam" id="PF07687">
    <property type="entry name" value="M20_dimer"/>
    <property type="match status" value="1"/>
</dbReference>
<keyword evidence="4" id="KW-1185">Reference proteome</keyword>
<sequence>MNAIIKPASVTDQIETGIVAYLDEIIALRHDLHQYPELAFQEHRTSKKVASLLADWGYEVATGIAGTGVVATLKRGDGQRSLGIRADMDALPIEEATGLDYASSNPGVMHACGHDGHTSILLAAARYLAESANFSGTLRLIFQPAEEIGAGARKMLSEGLFDRFPVDAVFGLHNWPGVPTGQFGFVAGPAMASVDKAVINIVGKGGHGAEPHRAVDPVLASASFITALQSVVSRNIDPQEMAVATVGSIHAGSASNVIPESVEMKLTMRAYNETVRARLQERIPALARAQAESFGAVAEVDYRLGFPALVNHAEETEFARNVAMQALGSAAVEADFRPRTASEDFAFLLQAKPGSYLFVGNGDSAPLHSARYDFNDAIIAPAARYWVRLAEAFLANDNG</sequence>
<dbReference type="RefSeq" id="WP_152093407.1">
    <property type="nucleotide sequence ID" value="NZ_BLAJ01000002.1"/>
</dbReference>
<dbReference type="InterPro" id="IPR011650">
    <property type="entry name" value="Peptidase_M20_dimer"/>
</dbReference>
<accession>A0ABQ0Z393</accession>
<dbReference type="Gene3D" id="3.30.70.360">
    <property type="match status" value="1"/>
</dbReference>
<dbReference type="PANTHER" id="PTHR11014:SF63">
    <property type="entry name" value="METALLOPEPTIDASE, PUTATIVE (AFU_ORTHOLOGUE AFUA_6G09600)-RELATED"/>
    <property type="match status" value="1"/>
</dbReference>
<dbReference type="Proteomes" id="UP000390335">
    <property type="component" value="Unassembled WGS sequence"/>
</dbReference>
<reference evidence="3 4" key="1">
    <citation type="journal article" date="2020" name="Genome Biol. Evol.">
        <title>Rhizobium dioscoreae sp. nov., a plant growth-promoting bacterium isolated from yam (Dioscorea species).</title>
        <authorList>
            <person name="Ouyabe M."/>
            <person name="Tanaka N."/>
            <person name="Shiwa Y."/>
            <person name="Fujita N."/>
            <person name="Kikuno H."/>
            <person name="Babil P."/>
            <person name="Shiwachi H."/>
        </authorList>
    </citation>
    <scope>NUCLEOTIDE SEQUENCE [LARGE SCALE GENOMIC DNA]</scope>
    <source>
        <strain evidence="3 4">S-93</strain>
    </source>
</reference>
<dbReference type="SUPFAM" id="SSF53187">
    <property type="entry name" value="Zn-dependent exopeptidases"/>
    <property type="match status" value="1"/>
</dbReference>
<gene>
    <name evidence="3" type="ORF">RsS93_23820</name>
</gene>
<keyword evidence="1 3" id="KW-0378">Hydrolase</keyword>
<protein>
    <submittedName>
        <fullName evidence="3">Hippurate hydrolase</fullName>
    </submittedName>
</protein>
<dbReference type="InterPro" id="IPR002933">
    <property type="entry name" value="Peptidase_M20"/>
</dbReference>
<dbReference type="SUPFAM" id="SSF55031">
    <property type="entry name" value="Bacterial exopeptidase dimerisation domain"/>
    <property type="match status" value="1"/>
</dbReference>
<comment type="caution">
    <text evidence="3">The sequence shown here is derived from an EMBL/GenBank/DDBJ whole genome shotgun (WGS) entry which is preliminary data.</text>
</comment>
<evidence type="ECO:0000313" key="4">
    <source>
        <dbReference type="Proteomes" id="UP000390335"/>
    </source>
</evidence>
<name>A0ABQ0Z393_9HYPH</name>
<feature type="domain" description="Peptidase M20 dimerisation" evidence="2">
    <location>
        <begin position="197"/>
        <end position="291"/>
    </location>
</feature>
<proteinExistence type="predicted"/>
<dbReference type="CDD" id="cd05666">
    <property type="entry name" value="M20_Acy1-like"/>
    <property type="match status" value="1"/>
</dbReference>
<dbReference type="NCBIfam" id="TIGR01891">
    <property type="entry name" value="amidohydrolases"/>
    <property type="match status" value="1"/>
</dbReference>
<organism evidence="3 4">
    <name type="scientific">Rhizobium dioscoreae</name>
    <dbReference type="NCBI Taxonomy" id="2653122"/>
    <lineage>
        <taxon>Bacteria</taxon>
        <taxon>Pseudomonadati</taxon>
        <taxon>Pseudomonadota</taxon>
        <taxon>Alphaproteobacteria</taxon>
        <taxon>Hyphomicrobiales</taxon>
        <taxon>Rhizobiaceae</taxon>
        <taxon>Rhizobium/Agrobacterium group</taxon>
        <taxon>Rhizobium</taxon>
    </lineage>
</organism>
<evidence type="ECO:0000313" key="3">
    <source>
        <dbReference type="EMBL" id="GES49768.1"/>
    </source>
</evidence>
<evidence type="ECO:0000259" key="2">
    <source>
        <dbReference type="Pfam" id="PF07687"/>
    </source>
</evidence>
<dbReference type="Pfam" id="PF01546">
    <property type="entry name" value="Peptidase_M20"/>
    <property type="match status" value="1"/>
</dbReference>
<dbReference type="PIRSF" id="PIRSF005962">
    <property type="entry name" value="Pept_M20D_amidohydro"/>
    <property type="match status" value="1"/>
</dbReference>
<evidence type="ECO:0000256" key="1">
    <source>
        <dbReference type="ARBA" id="ARBA00022801"/>
    </source>
</evidence>
<dbReference type="InterPro" id="IPR017439">
    <property type="entry name" value="Amidohydrolase"/>
</dbReference>
<dbReference type="EMBL" id="BLAJ01000002">
    <property type="protein sequence ID" value="GES49768.1"/>
    <property type="molecule type" value="Genomic_DNA"/>
</dbReference>
<dbReference type="Gene3D" id="3.40.630.10">
    <property type="entry name" value="Zn peptidases"/>
    <property type="match status" value="1"/>
</dbReference>
<dbReference type="GO" id="GO:0016787">
    <property type="term" value="F:hydrolase activity"/>
    <property type="evidence" value="ECO:0007669"/>
    <property type="project" value="UniProtKB-KW"/>
</dbReference>
<dbReference type="InterPro" id="IPR036264">
    <property type="entry name" value="Bact_exopeptidase_dim_dom"/>
</dbReference>
<dbReference type="PANTHER" id="PTHR11014">
    <property type="entry name" value="PEPTIDASE M20 FAMILY MEMBER"/>
    <property type="match status" value="1"/>
</dbReference>